<reference evidence="1" key="1">
    <citation type="journal article" date="2014" name="Front. Microbiol.">
        <title>High frequency of phylogenetically diverse reductive dehalogenase-homologous genes in deep subseafloor sedimentary metagenomes.</title>
        <authorList>
            <person name="Kawai M."/>
            <person name="Futagami T."/>
            <person name="Toyoda A."/>
            <person name="Takaki Y."/>
            <person name="Nishi S."/>
            <person name="Hori S."/>
            <person name="Arai W."/>
            <person name="Tsubouchi T."/>
            <person name="Morono Y."/>
            <person name="Uchiyama I."/>
            <person name="Ito T."/>
            <person name="Fujiyama A."/>
            <person name="Inagaki F."/>
            <person name="Takami H."/>
        </authorList>
    </citation>
    <scope>NUCLEOTIDE SEQUENCE</scope>
    <source>
        <strain evidence="1">Expedition CK06-06</strain>
    </source>
</reference>
<comment type="caution">
    <text evidence="1">The sequence shown here is derived from an EMBL/GenBank/DDBJ whole genome shotgun (WGS) entry which is preliminary data.</text>
</comment>
<dbReference type="EMBL" id="BARW01008829">
    <property type="protein sequence ID" value="GAI87541.1"/>
    <property type="molecule type" value="Genomic_DNA"/>
</dbReference>
<organism evidence="1">
    <name type="scientific">marine sediment metagenome</name>
    <dbReference type="NCBI Taxonomy" id="412755"/>
    <lineage>
        <taxon>unclassified sequences</taxon>
        <taxon>metagenomes</taxon>
        <taxon>ecological metagenomes</taxon>
    </lineage>
</organism>
<dbReference type="AlphaFoldDB" id="X1T840"/>
<dbReference type="Gene3D" id="1.10.3660.10">
    <property type="entry name" value="6-phosphogluconate dehydrogenase C-terminal like domain"/>
    <property type="match status" value="1"/>
</dbReference>
<evidence type="ECO:0000313" key="1">
    <source>
        <dbReference type="EMBL" id="GAI87541.1"/>
    </source>
</evidence>
<feature type="non-terminal residue" evidence="1">
    <location>
        <position position="1"/>
    </location>
</feature>
<proteinExistence type="predicted"/>
<protein>
    <submittedName>
        <fullName evidence="1">Uncharacterized protein</fullName>
    </submittedName>
</protein>
<sequence>PNITEIEKLFQKRAKVWADLVKNKDRQKFVQQMSALRNRLEKSNPDFGKAYENMYRIVEGL</sequence>
<gene>
    <name evidence="1" type="ORF">S12H4_17962</name>
</gene>
<name>X1T840_9ZZZZ</name>
<accession>X1T840</accession>